<dbReference type="InterPro" id="IPR011989">
    <property type="entry name" value="ARM-like"/>
</dbReference>
<sequence>MPVHRSFERELAILESMSGRTPDEADIARLRRTLESENNYLVAKVAKLVAEHEVTGLLPQILAAFDRFLIDPVKRDPQCWAKNALVKALVKLGCRDAAVYLRGLRHFQEEPVWGGQSDTAGALRATCAQVLVECSELTEAALLNILLEPMLDPDKTVRIEAVRAVGQVGGVSSALLLKLRVLLRKEEPEVLGACFSALLRMQNNDRLGTISLVADFLDHGEEAASEAAFALAETHDSAAVQALIDRRRYGADPWFVSILDQAIAVSRTQESLEFLLGLIERDPRQAASALEALSRVYASSDVRLRIAQCVARSRSERAQQAFRQFFPEPAADL</sequence>
<dbReference type="Gene3D" id="1.25.10.10">
    <property type="entry name" value="Leucine-rich Repeat Variant"/>
    <property type="match status" value="1"/>
</dbReference>
<accession>A0ABW1EPD7</accession>
<dbReference type="InterPro" id="IPR016024">
    <property type="entry name" value="ARM-type_fold"/>
</dbReference>
<keyword evidence="2" id="KW-1185">Reference proteome</keyword>
<evidence type="ECO:0000313" key="1">
    <source>
        <dbReference type="EMBL" id="MFC5865268.1"/>
    </source>
</evidence>
<protein>
    <recommendedName>
        <fullName evidence="3">HEAT repeat domain-containing protein</fullName>
    </recommendedName>
</protein>
<comment type="caution">
    <text evidence="1">The sequence shown here is derived from an EMBL/GenBank/DDBJ whole genome shotgun (WGS) entry which is preliminary data.</text>
</comment>
<proteinExistence type="predicted"/>
<gene>
    <name evidence="1" type="ORF">ACFPT7_23385</name>
</gene>
<name>A0ABW1EPD7_9BACT</name>
<dbReference type="RefSeq" id="WP_263341583.1">
    <property type="nucleotide sequence ID" value="NZ_JAGSYH010000007.1"/>
</dbReference>
<dbReference type="Proteomes" id="UP001596091">
    <property type="component" value="Unassembled WGS sequence"/>
</dbReference>
<dbReference type="EMBL" id="JBHSPH010000018">
    <property type="protein sequence ID" value="MFC5865268.1"/>
    <property type="molecule type" value="Genomic_DNA"/>
</dbReference>
<dbReference type="SUPFAM" id="SSF48371">
    <property type="entry name" value="ARM repeat"/>
    <property type="match status" value="1"/>
</dbReference>
<evidence type="ECO:0008006" key="3">
    <source>
        <dbReference type="Google" id="ProtNLM"/>
    </source>
</evidence>
<evidence type="ECO:0000313" key="2">
    <source>
        <dbReference type="Proteomes" id="UP001596091"/>
    </source>
</evidence>
<organism evidence="1 2">
    <name type="scientific">Acidicapsa dinghuensis</name>
    <dbReference type="NCBI Taxonomy" id="2218256"/>
    <lineage>
        <taxon>Bacteria</taxon>
        <taxon>Pseudomonadati</taxon>
        <taxon>Acidobacteriota</taxon>
        <taxon>Terriglobia</taxon>
        <taxon>Terriglobales</taxon>
        <taxon>Acidobacteriaceae</taxon>
        <taxon>Acidicapsa</taxon>
    </lineage>
</organism>
<reference evidence="2" key="1">
    <citation type="journal article" date="2019" name="Int. J. Syst. Evol. Microbiol.">
        <title>The Global Catalogue of Microorganisms (GCM) 10K type strain sequencing project: providing services to taxonomists for standard genome sequencing and annotation.</title>
        <authorList>
            <consortium name="The Broad Institute Genomics Platform"/>
            <consortium name="The Broad Institute Genome Sequencing Center for Infectious Disease"/>
            <person name="Wu L."/>
            <person name="Ma J."/>
        </authorList>
    </citation>
    <scope>NUCLEOTIDE SEQUENCE [LARGE SCALE GENOMIC DNA]</scope>
    <source>
        <strain evidence="2">JCM 4087</strain>
    </source>
</reference>